<feature type="compositionally biased region" description="Basic and acidic residues" evidence="1">
    <location>
        <begin position="15"/>
        <end position="24"/>
    </location>
</feature>
<evidence type="ECO:0000313" key="3">
    <source>
        <dbReference type="Proteomes" id="UP000643525"/>
    </source>
</evidence>
<sequence>MNDETRISVVPAPGEPHRQWRTADPELGPGEAVLLIMASDSKVAVSKLIAGTEDLTKDEIISLGRLNFHCFLQGYEPMVVLFRSTTKIHPAIPNLIGDELNQV</sequence>
<keyword evidence="3" id="KW-1185">Reference proteome</keyword>
<feature type="region of interest" description="Disordered" evidence="1">
    <location>
        <begin position="1"/>
        <end position="25"/>
    </location>
</feature>
<comment type="caution">
    <text evidence="2">The sequence shown here is derived from an EMBL/GenBank/DDBJ whole genome shotgun (WGS) entry which is preliminary data.</text>
</comment>
<organism evidence="2 3">
    <name type="scientific">Nesterenkonia lutea</name>
    <dbReference type="NCBI Taxonomy" id="272919"/>
    <lineage>
        <taxon>Bacteria</taxon>
        <taxon>Bacillati</taxon>
        <taxon>Actinomycetota</taxon>
        <taxon>Actinomycetes</taxon>
        <taxon>Micrococcales</taxon>
        <taxon>Micrococcaceae</taxon>
        <taxon>Nesterenkonia</taxon>
    </lineage>
</organism>
<protein>
    <submittedName>
        <fullName evidence="2">Uncharacterized protein</fullName>
    </submittedName>
</protein>
<proteinExistence type="predicted"/>
<dbReference type="EMBL" id="JADBED010000001">
    <property type="protein sequence ID" value="MBE1524703.1"/>
    <property type="molecule type" value="Genomic_DNA"/>
</dbReference>
<gene>
    <name evidence="2" type="ORF">H4W27_001821</name>
</gene>
<dbReference type="RefSeq" id="WP_192595682.1">
    <property type="nucleotide sequence ID" value="NZ_BAAALJ010000002.1"/>
</dbReference>
<evidence type="ECO:0000256" key="1">
    <source>
        <dbReference type="SAM" id="MobiDB-lite"/>
    </source>
</evidence>
<evidence type="ECO:0000313" key="2">
    <source>
        <dbReference type="EMBL" id="MBE1524703.1"/>
    </source>
</evidence>
<accession>A0ABR9JFI9</accession>
<reference evidence="2 3" key="1">
    <citation type="submission" date="2020-10" db="EMBL/GenBank/DDBJ databases">
        <title>Sequencing the genomes of 1000 actinobacteria strains.</title>
        <authorList>
            <person name="Klenk H.-P."/>
        </authorList>
    </citation>
    <scope>NUCLEOTIDE SEQUENCE [LARGE SCALE GENOMIC DNA]</scope>
    <source>
        <strain evidence="2 3">DSM 15666</strain>
    </source>
</reference>
<dbReference type="Proteomes" id="UP000643525">
    <property type="component" value="Unassembled WGS sequence"/>
</dbReference>
<name>A0ABR9JFI9_9MICC</name>